<dbReference type="GO" id="GO:0005509">
    <property type="term" value="F:calcium ion binding"/>
    <property type="evidence" value="ECO:0007669"/>
    <property type="project" value="InterPro"/>
</dbReference>
<dbReference type="InterPro" id="IPR011992">
    <property type="entry name" value="EF-hand-dom_pair"/>
</dbReference>
<evidence type="ECO:0000256" key="14">
    <source>
        <dbReference type="SAM" id="Phobius"/>
    </source>
</evidence>
<dbReference type="GO" id="GO:0005783">
    <property type="term" value="C:endoplasmic reticulum"/>
    <property type="evidence" value="ECO:0007669"/>
    <property type="project" value="TreeGrafter"/>
</dbReference>
<evidence type="ECO:0000256" key="4">
    <source>
        <dbReference type="ARBA" id="ARBA00022516"/>
    </source>
</evidence>
<dbReference type="SUPFAM" id="SSF69593">
    <property type="entry name" value="Glycerol-3-phosphate (1)-acyltransferase"/>
    <property type="match status" value="1"/>
</dbReference>
<comment type="similarity">
    <text evidence="3">Belongs to the 1-acyl-sn-glycerol-3-phosphate acyltransferase family.</text>
</comment>
<dbReference type="UniPathway" id="UPA00085"/>
<evidence type="ECO:0000256" key="7">
    <source>
        <dbReference type="ARBA" id="ARBA00022837"/>
    </source>
</evidence>
<organism evidence="16">
    <name type="scientific">Noctiluca scintillans</name>
    <name type="common">Sea sparkle</name>
    <name type="synonym">Red tide dinoflagellate</name>
    <dbReference type="NCBI Taxonomy" id="2966"/>
    <lineage>
        <taxon>Eukaryota</taxon>
        <taxon>Sar</taxon>
        <taxon>Alveolata</taxon>
        <taxon>Dinophyceae</taxon>
        <taxon>Noctilucales</taxon>
        <taxon>Noctilucaceae</taxon>
        <taxon>Noctiluca</taxon>
    </lineage>
</organism>
<proteinExistence type="inferred from homology"/>
<dbReference type="Pfam" id="PF01553">
    <property type="entry name" value="Acyltransferase"/>
    <property type="match status" value="1"/>
</dbReference>
<reference evidence="16" key="1">
    <citation type="submission" date="2021-01" db="EMBL/GenBank/DDBJ databases">
        <authorList>
            <person name="Corre E."/>
            <person name="Pelletier E."/>
            <person name="Niang G."/>
            <person name="Scheremetjew M."/>
            <person name="Finn R."/>
            <person name="Kale V."/>
            <person name="Holt S."/>
            <person name="Cochrane G."/>
            <person name="Meng A."/>
            <person name="Brown T."/>
            <person name="Cohen L."/>
        </authorList>
    </citation>
    <scope>NUCLEOTIDE SEQUENCE</scope>
</reference>
<sequence>MSVDSLEFEDTETGERSRLLKRSISYIPLLGERNGKSHLENNPFSHQTSPITKREIAKRVVVALTLFPFRLVIGILITLFAFLVAKLALSGLPTEKYDSITAPPLTGWRRWLASLICPIFRAVLFCLGFHWISVRGRPASLEEAPITVANHSSGLVDGIIFFSYAKLAETAYLDNPVLRAFVVATECVLVDRTNKESRARAKQALRDRARDHRYRHTMVFPEGTCTNGAVLVQFKVGAFSAGVPVQPVALRYTFKNHDPSFTTPMTNLTYMLGLMLQWYNTLEINYLPVYHPSAAELENPTLYAQGVRETMARFLQVPVTMHAAEDCSLIIAAHEMDLPVETANVGWQLVRKNLAYVTVNQALSVLKNFRDLDTKGTGQIDFDTFATGIQNQPEGVKLSEEELLKIFDLMDTRDRGLIDFAEYFCGVAVLTGYGTEEMASSHKMVFDVMSRGKSHFSKSEFNDLIVKALPTSTTDRLREFFEDADRDRDGLVNRDEFIQFAIRHDDVAMDLNRLLVGGPLMQLS</sequence>
<keyword evidence="10 14" id="KW-0472">Membrane</keyword>
<evidence type="ECO:0000256" key="2">
    <source>
        <dbReference type="ARBA" id="ARBA00005074"/>
    </source>
</evidence>
<feature type="domain" description="EF-hand" evidence="15">
    <location>
        <begin position="398"/>
        <end position="433"/>
    </location>
</feature>
<keyword evidence="13" id="KW-0012">Acyltransferase</keyword>
<dbReference type="SMART" id="SM00054">
    <property type="entry name" value="EFh"/>
    <property type="match status" value="3"/>
</dbReference>
<dbReference type="InterPro" id="IPR018247">
    <property type="entry name" value="EF_Hand_1_Ca_BS"/>
</dbReference>
<evidence type="ECO:0000256" key="13">
    <source>
        <dbReference type="ARBA" id="ARBA00023315"/>
    </source>
</evidence>
<dbReference type="GO" id="GO:0008654">
    <property type="term" value="P:phospholipid biosynthetic process"/>
    <property type="evidence" value="ECO:0007669"/>
    <property type="project" value="UniProtKB-KW"/>
</dbReference>
<accession>A0A7S1FHM0</accession>
<keyword evidence="11" id="KW-0594">Phospholipid biosynthesis</keyword>
<evidence type="ECO:0000256" key="8">
    <source>
        <dbReference type="ARBA" id="ARBA00022989"/>
    </source>
</evidence>
<dbReference type="EMBL" id="HBFQ01061154">
    <property type="protein sequence ID" value="CAD8868949.1"/>
    <property type="molecule type" value="Transcribed_RNA"/>
</dbReference>
<evidence type="ECO:0000256" key="5">
    <source>
        <dbReference type="ARBA" id="ARBA00022679"/>
    </source>
</evidence>
<gene>
    <name evidence="16" type="ORF">NSCI0253_LOCUS43305</name>
</gene>
<dbReference type="PANTHER" id="PTHR23063">
    <property type="entry name" value="PHOSPHOLIPID ACYLTRANSFERASE"/>
    <property type="match status" value="1"/>
</dbReference>
<keyword evidence="7" id="KW-0106">Calcium</keyword>
<evidence type="ECO:0000256" key="9">
    <source>
        <dbReference type="ARBA" id="ARBA00023098"/>
    </source>
</evidence>
<feature type="transmembrane region" description="Helical" evidence="14">
    <location>
        <begin position="60"/>
        <end position="85"/>
    </location>
</feature>
<dbReference type="InterPro" id="IPR002123">
    <property type="entry name" value="Plipid/glycerol_acylTrfase"/>
</dbReference>
<keyword evidence="4" id="KW-0444">Lipid biosynthesis</keyword>
<keyword evidence="12" id="KW-1208">Phospholipid metabolism</keyword>
<dbReference type="Pfam" id="PF13499">
    <property type="entry name" value="EF-hand_7"/>
    <property type="match status" value="1"/>
</dbReference>
<evidence type="ECO:0000256" key="11">
    <source>
        <dbReference type="ARBA" id="ARBA00023209"/>
    </source>
</evidence>
<evidence type="ECO:0000256" key="1">
    <source>
        <dbReference type="ARBA" id="ARBA00004370"/>
    </source>
</evidence>
<evidence type="ECO:0000313" key="16">
    <source>
        <dbReference type="EMBL" id="CAD8868949.1"/>
    </source>
</evidence>
<dbReference type="InterPro" id="IPR045252">
    <property type="entry name" value="LPCAT1-like"/>
</dbReference>
<dbReference type="GO" id="GO:0016020">
    <property type="term" value="C:membrane"/>
    <property type="evidence" value="ECO:0007669"/>
    <property type="project" value="UniProtKB-SubCell"/>
</dbReference>
<keyword evidence="6 14" id="KW-0812">Transmembrane</keyword>
<keyword evidence="5" id="KW-0808">Transferase</keyword>
<name>A0A7S1FHM0_NOCSC</name>
<dbReference type="PROSITE" id="PS00018">
    <property type="entry name" value="EF_HAND_1"/>
    <property type="match status" value="1"/>
</dbReference>
<dbReference type="CDD" id="cd00051">
    <property type="entry name" value="EFh"/>
    <property type="match status" value="1"/>
</dbReference>
<evidence type="ECO:0000259" key="15">
    <source>
        <dbReference type="PROSITE" id="PS50222"/>
    </source>
</evidence>
<dbReference type="GO" id="GO:0008374">
    <property type="term" value="F:O-acyltransferase activity"/>
    <property type="evidence" value="ECO:0007669"/>
    <property type="project" value="InterPro"/>
</dbReference>
<dbReference type="AlphaFoldDB" id="A0A7S1FHM0"/>
<evidence type="ECO:0000256" key="10">
    <source>
        <dbReference type="ARBA" id="ARBA00023136"/>
    </source>
</evidence>
<dbReference type="PROSITE" id="PS50222">
    <property type="entry name" value="EF_HAND_2"/>
    <property type="match status" value="2"/>
</dbReference>
<feature type="domain" description="EF-hand" evidence="15">
    <location>
        <begin position="472"/>
        <end position="507"/>
    </location>
</feature>
<dbReference type="GO" id="GO:0042171">
    <property type="term" value="F:lysophosphatidic acid acyltransferase activity"/>
    <property type="evidence" value="ECO:0007669"/>
    <property type="project" value="TreeGrafter"/>
</dbReference>
<dbReference type="SUPFAM" id="SSF47473">
    <property type="entry name" value="EF-hand"/>
    <property type="match status" value="1"/>
</dbReference>
<evidence type="ECO:0000256" key="12">
    <source>
        <dbReference type="ARBA" id="ARBA00023264"/>
    </source>
</evidence>
<keyword evidence="8 14" id="KW-1133">Transmembrane helix</keyword>
<comment type="pathway">
    <text evidence="2">Lipid metabolism; phospholipid metabolism.</text>
</comment>
<comment type="subcellular location">
    <subcellularLocation>
        <location evidence="1">Membrane</location>
    </subcellularLocation>
</comment>
<dbReference type="SMART" id="SM00563">
    <property type="entry name" value="PlsC"/>
    <property type="match status" value="1"/>
</dbReference>
<dbReference type="PANTHER" id="PTHR23063:SF52">
    <property type="entry name" value="LYSOPHOSPHATIDYLCHOLINE ACYLTRANSFERASE"/>
    <property type="match status" value="1"/>
</dbReference>
<evidence type="ECO:0000256" key="6">
    <source>
        <dbReference type="ARBA" id="ARBA00022692"/>
    </source>
</evidence>
<protein>
    <recommendedName>
        <fullName evidence="15">EF-hand domain-containing protein</fullName>
    </recommendedName>
</protein>
<dbReference type="Gene3D" id="1.10.238.10">
    <property type="entry name" value="EF-hand"/>
    <property type="match status" value="2"/>
</dbReference>
<evidence type="ECO:0000256" key="3">
    <source>
        <dbReference type="ARBA" id="ARBA00008655"/>
    </source>
</evidence>
<dbReference type="CDD" id="cd07991">
    <property type="entry name" value="LPLAT_LPCAT1-like"/>
    <property type="match status" value="1"/>
</dbReference>
<keyword evidence="9" id="KW-0443">Lipid metabolism</keyword>
<dbReference type="InterPro" id="IPR002048">
    <property type="entry name" value="EF_hand_dom"/>
</dbReference>